<name>A0ABD5RU20_9EURY</name>
<protein>
    <recommendedName>
        <fullName evidence="3">Chemotaxis protein CheW</fullName>
    </recommendedName>
</protein>
<evidence type="ECO:0000313" key="1">
    <source>
        <dbReference type="EMBL" id="MFC6722871.1"/>
    </source>
</evidence>
<reference evidence="1 2" key="1">
    <citation type="journal article" date="2019" name="Int. J. Syst. Evol. Microbiol.">
        <title>The Global Catalogue of Microorganisms (GCM) 10K type strain sequencing project: providing services to taxonomists for standard genome sequencing and annotation.</title>
        <authorList>
            <consortium name="The Broad Institute Genomics Platform"/>
            <consortium name="The Broad Institute Genome Sequencing Center for Infectious Disease"/>
            <person name="Wu L."/>
            <person name="Ma J."/>
        </authorList>
    </citation>
    <scope>NUCLEOTIDE SEQUENCE [LARGE SCALE GENOMIC DNA]</scope>
    <source>
        <strain evidence="1 2">NBRC 111368</strain>
    </source>
</reference>
<evidence type="ECO:0008006" key="3">
    <source>
        <dbReference type="Google" id="ProtNLM"/>
    </source>
</evidence>
<organism evidence="1 2">
    <name type="scientific">Halobium palmae</name>
    <dbReference type="NCBI Taxonomy" id="1776492"/>
    <lineage>
        <taxon>Archaea</taxon>
        <taxon>Methanobacteriati</taxon>
        <taxon>Methanobacteriota</taxon>
        <taxon>Stenosarchaea group</taxon>
        <taxon>Halobacteria</taxon>
        <taxon>Halobacteriales</taxon>
        <taxon>Haloferacaceae</taxon>
        <taxon>Halobium</taxon>
    </lineage>
</organism>
<sequence>MANTIKNSADGLALQITKPARTADLVTEDAEGATSRRAPVRVYSFDGYLLVVDRERVSDEDTAELVRALSEYTDSIYRVMDSVVQIAGHGYQVQLPPARDAGFEQDDEAPVEPAPGVLVIHSFVSVEGESVDEIVVSIVDLRRDQVA</sequence>
<keyword evidence="2" id="KW-1185">Reference proteome</keyword>
<accession>A0ABD5RU20</accession>
<comment type="caution">
    <text evidence="1">The sequence shown here is derived from an EMBL/GenBank/DDBJ whole genome shotgun (WGS) entry which is preliminary data.</text>
</comment>
<gene>
    <name evidence="1" type="ORF">ACFQE1_00325</name>
</gene>
<proteinExistence type="predicted"/>
<dbReference type="AlphaFoldDB" id="A0ABD5RU20"/>
<evidence type="ECO:0000313" key="2">
    <source>
        <dbReference type="Proteomes" id="UP001596328"/>
    </source>
</evidence>
<dbReference type="EMBL" id="JBHSWU010000001">
    <property type="protein sequence ID" value="MFC6722871.1"/>
    <property type="molecule type" value="Genomic_DNA"/>
</dbReference>
<dbReference type="Proteomes" id="UP001596328">
    <property type="component" value="Unassembled WGS sequence"/>
</dbReference>